<sequence length="43" mass="4866">MQKIDKQFCFTNDGNLTCLKNEWTLSGQLRVAQGGIVFNDAFL</sequence>
<dbReference type="AlphaFoldDB" id="A0ABC9TS19"/>
<gene>
    <name evidence="1" type="ORF">CLOSYM_04542</name>
</gene>
<dbReference type="Proteomes" id="UP000016491">
    <property type="component" value="Unassembled WGS sequence"/>
</dbReference>
<reference evidence="1 2" key="1">
    <citation type="submission" date="2013-07" db="EMBL/GenBank/DDBJ databases">
        <authorList>
            <person name="Weinstock G."/>
            <person name="Sodergren E."/>
            <person name="Wylie T."/>
            <person name="Fulton L."/>
            <person name="Fulton R."/>
            <person name="Fronick C."/>
            <person name="O'Laughlin M."/>
            <person name="Godfrey J."/>
            <person name="Miner T."/>
            <person name="Herter B."/>
            <person name="Appelbaum E."/>
            <person name="Cordes M."/>
            <person name="Lek S."/>
            <person name="Wollam A."/>
            <person name="Pepin K.H."/>
            <person name="Palsikar V.B."/>
            <person name="Mitreva M."/>
            <person name="Wilson R.K."/>
        </authorList>
    </citation>
    <scope>NUCLEOTIDE SEQUENCE [LARGE SCALE GENOMIC DNA]</scope>
    <source>
        <strain evidence="1 2">ATCC 14940</strain>
    </source>
</reference>
<proteinExistence type="predicted"/>
<protein>
    <submittedName>
        <fullName evidence="1">Uncharacterized protein</fullName>
    </submittedName>
</protein>
<evidence type="ECO:0000313" key="1">
    <source>
        <dbReference type="EMBL" id="ERI73928.1"/>
    </source>
</evidence>
<accession>A0ABC9TS19</accession>
<evidence type="ECO:0000313" key="2">
    <source>
        <dbReference type="Proteomes" id="UP000016491"/>
    </source>
</evidence>
<organism evidence="1 2">
    <name type="scientific">[Clostridium] symbiosum ATCC 14940</name>
    <dbReference type="NCBI Taxonomy" id="411472"/>
    <lineage>
        <taxon>Bacteria</taxon>
        <taxon>Bacillati</taxon>
        <taxon>Bacillota</taxon>
        <taxon>Clostridia</taxon>
        <taxon>Lachnospirales</taxon>
        <taxon>Lachnospiraceae</taxon>
        <taxon>Otoolea</taxon>
    </lineage>
</organism>
<comment type="caution">
    <text evidence="1">The sequence shown here is derived from an EMBL/GenBank/DDBJ whole genome shotgun (WGS) entry which is preliminary data.</text>
</comment>
<dbReference type="EMBL" id="AWSU01000359">
    <property type="protein sequence ID" value="ERI73928.1"/>
    <property type="molecule type" value="Genomic_DNA"/>
</dbReference>
<name>A0ABC9TS19_CLOSY</name>